<reference evidence="2" key="1">
    <citation type="submission" date="2019-02" db="EMBL/GenBank/DDBJ databases">
        <authorList>
            <person name="Gruber-Vodicka R. H."/>
            <person name="Seah K. B. B."/>
        </authorList>
    </citation>
    <scope>NUCLEOTIDE SEQUENCE</scope>
    <source>
        <strain evidence="2">BECK_S312</strain>
        <strain evidence="3">BECK_S426</strain>
    </source>
</reference>
<dbReference type="InterPro" id="IPR036556">
    <property type="entry name" value="PAD_central_sf"/>
</dbReference>
<dbReference type="GO" id="GO:0005509">
    <property type="term" value="F:calcium ion binding"/>
    <property type="evidence" value="ECO:0007669"/>
    <property type="project" value="InterPro"/>
</dbReference>
<organism evidence="2">
    <name type="scientific">Candidatus Kentrum sp. LPFa</name>
    <dbReference type="NCBI Taxonomy" id="2126335"/>
    <lineage>
        <taxon>Bacteria</taxon>
        <taxon>Pseudomonadati</taxon>
        <taxon>Pseudomonadota</taxon>
        <taxon>Gammaproteobacteria</taxon>
        <taxon>Candidatus Kentrum</taxon>
    </lineage>
</organism>
<proteinExistence type="predicted"/>
<dbReference type="EMBL" id="CAADFP010000353">
    <property type="protein sequence ID" value="VFK35271.1"/>
    <property type="molecule type" value="Genomic_DNA"/>
</dbReference>
<evidence type="ECO:0000313" key="2">
    <source>
        <dbReference type="EMBL" id="VFK23181.1"/>
    </source>
</evidence>
<protein>
    <submittedName>
        <fullName evidence="2">Protein-arginine deiminase (PAD) middle domain-containing protein</fullName>
    </submittedName>
</protein>
<evidence type="ECO:0000259" key="1">
    <source>
        <dbReference type="Pfam" id="PF08527"/>
    </source>
</evidence>
<accession>A0A450X1S8</accession>
<dbReference type="InterPro" id="IPR013733">
    <property type="entry name" value="Prot_Arg_deaminase_cen_dom"/>
</dbReference>
<gene>
    <name evidence="2" type="ORF">BECKLPF1236A_GA0070988_103723</name>
    <name evidence="3" type="ORF">BECKLPF1236C_GA0070990_103532</name>
</gene>
<dbReference type="SUPFAM" id="SSF110083">
    <property type="entry name" value="Peptidylarginine deiminase Pad4, middle domain"/>
    <property type="match status" value="1"/>
</dbReference>
<dbReference type="Pfam" id="PF08527">
    <property type="entry name" value="PAD_M"/>
    <property type="match status" value="1"/>
</dbReference>
<sequence>MKDDKKSKIKIRIDANRDGKVDDGEIGRQNWVWGEGQYGAILIADKDNDSEYSTSVACICR</sequence>
<dbReference type="EMBL" id="CAADFM010000372">
    <property type="protein sequence ID" value="VFK23181.1"/>
    <property type="molecule type" value="Genomic_DNA"/>
</dbReference>
<feature type="domain" description="Protein-arginine deiminase (PAD) central" evidence="1">
    <location>
        <begin position="9"/>
        <end position="55"/>
    </location>
</feature>
<evidence type="ECO:0000313" key="3">
    <source>
        <dbReference type="EMBL" id="VFK35271.1"/>
    </source>
</evidence>
<dbReference type="AlphaFoldDB" id="A0A450X1S8"/>
<dbReference type="GO" id="GO:0005737">
    <property type="term" value="C:cytoplasm"/>
    <property type="evidence" value="ECO:0007669"/>
    <property type="project" value="InterPro"/>
</dbReference>
<name>A0A450X1S8_9GAMM</name>
<dbReference type="Gene3D" id="2.60.40.1700">
    <property type="entry name" value="Protein-arginine deiminase, central domain"/>
    <property type="match status" value="1"/>
</dbReference>